<dbReference type="InterPro" id="IPR005844">
    <property type="entry name" value="A-D-PHexomutase_a/b/a-I"/>
</dbReference>
<evidence type="ECO:0000256" key="3">
    <source>
        <dbReference type="ARBA" id="ARBA00004699"/>
    </source>
</evidence>
<dbReference type="InterPro" id="IPR036900">
    <property type="entry name" value="A-D-PHexomutase_C_sf"/>
</dbReference>
<dbReference type="Proteomes" id="UP000029443">
    <property type="component" value="Unassembled WGS sequence"/>
</dbReference>
<feature type="domain" description="Alpha-D-phosphohexomutase alpha/beta/alpha" evidence="14">
    <location>
        <begin position="594"/>
        <end position="698"/>
    </location>
</feature>
<dbReference type="Gene3D" id="3.30.310.50">
    <property type="entry name" value="Alpha-D-phosphohexomutase, C-terminal domain"/>
    <property type="match status" value="1"/>
</dbReference>
<dbReference type="RefSeq" id="WP_035248698.1">
    <property type="nucleotide sequence ID" value="NZ_ARXU01000009.1"/>
</dbReference>
<evidence type="ECO:0000256" key="5">
    <source>
        <dbReference type="ARBA" id="ARBA00012730"/>
    </source>
</evidence>
<evidence type="ECO:0000259" key="12">
    <source>
        <dbReference type="Pfam" id="PF02878"/>
    </source>
</evidence>
<dbReference type="Pfam" id="PF02880">
    <property type="entry name" value="PGM_PMM_III"/>
    <property type="match status" value="1"/>
</dbReference>
<keyword evidence="8" id="KW-0460">Magnesium</keyword>
<sequence>MGNNKKNNKGADVSVFKPLAPLLIAALAAILVAGSATWFYQTRVADAAQQQQAATQLAQSIANLAQSHIKAHQQQLALLATRNDIDQALSTDTVANFNAHHHQWLPDASLRLVPRRGANTDDFSYTAQQLLKEVRLGQSPGPAIIAGQPPTLILVKATRTQSGALLLQVPLSVLAKSLQDLAPAGSQLQVTFAGSNLFSQPDNNNGTRVDATSGQVLVQLTLPPTDSNLLMISTIVVALGIVLLLLGTLLVNRLLARFLKQDCAELIRYCDELARQPGVSARNHFHFPLFSTVNDAQARMATKLRERGGPHRSAVKKQSEDLVVVEENDDSILLMDEKQGETLPDSIFRAYDIRGVAGDTLTAQGVYLLGRAIGTEAGDAGQQSVLVARDGRLSSPELSRSLIKGLLESGRDVINLGLVPTPVLYYATEVLETRSGVMLTGSHNPTSHNGLKIVINGDTLYGERITALQERIRNKAFSEGKGREEERDIADRYLDDILSDIVLARSLRVAIDCGNGAGGELAPRLFQQLGCEVTSLYTDIDGNFPNHAPDPGNPDNLADLIRIVQEENLDLGLAFDGDADRVAVVTNSGEIIWPDRLLMLFAKDLLGRSPGADILFDVKCSRALPAIIRKNGGRPMMYKTGHSLIKAKMKECGAPLAGEISGHIFFADRWFGCDDGLYAGARLLEILSLQDDSAGQVFDGLKTGLTTPALYIDVSEENKFALVDALAARAEQFAGGRPTTIDGLRVDFPDGWGLVRASNTTPSLVARFEGRDEEALERVKEQFRKHLQAVDDSLELPF</sequence>
<dbReference type="CDD" id="cd03089">
    <property type="entry name" value="PMM_PGM"/>
    <property type="match status" value="1"/>
</dbReference>
<feature type="transmembrane region" description="Helical" evidence="10">
    <location>
        <begin position="229"/>
        <end position="251"/>
    </location>
</feature>
<dbReference type="PANTHER" id="PTHR43771">
    <property type="entry name" value="PHOSPHOMANNOMUTASE"/>
    <property type="match status" value="1"/>
</dbReference>
<dbReference type="SUPFAM" id="SSF53738">
    <property type="entry name" value="Phosphoglucomutase, first 3 domains"/>
    <property type="match status" value="3"/>
</dbReference>
<dbReference type="PANTHER" id="PTHR43771:SF2">
    <property type="entry name" value="PHOSPHOMANNOMUTASE_PHOSPHOGLUCOMUTASE"/>
    <property type="match status" value="1"/>
</dbReference>
<evidence type="ECO:0000313" key="16">
    <source>
        <dbReference type="Proteomes" id="UP000029443"/>
    </source>
</evidence>
<accession>A0ABR4WBK8</accession>
<dbReference type="Pfam" id="PF02878">
    <property type="entry name" value="PGM_PMM_I"/>
    <property type="match status" value="1"/>
</dbReference>
<name>A0ABR4WBK8_9GAMM</name>
<dbReference type="PROSITE" id="PS00710">
    <property type="entry name" value="PGM_PMM"/>
    <property type="match status" value="1"/>
</dbReference>
<dbReference type="InterPro" id="IPR016066">
    <property type="entry name" value="A-D-PHexomutase_CS"/>
</dbReference>
<dbReference type="InterPro" id="IPR016055">
    <property type="entry name" value="A-D-PHexomutase_a/b/a-I/II/III"/>
</dbReference>
<comment type="similarity">
    <text evidence="4">Belongs to the phosphohexose mutase family.</text>
</comment>
<dbReference type="EC" id="5.4.2.8" evidence="5"/>
<dbReference type="PRINTS" id="PR00509">
    <property type="entry name" value="PGMPMM"/>
</dbReference>
<dbReference type="InterPro" id="IPR005843">
    <property type="entry name" value="A-D-PHexomutase_C"/>
</dbReference>
<evidence type="ECO:0000259" key="11">
    <source>
        <dbReference type="Pfam" id="PF00408"/>
    </source>
</evidence>
<protein>
    <recommendedName>
        <fullName evidence="5">phosphomannomutase</fullName>
        <ecNumber evidence="5">5.4.2.8</ecNumber>
    </recommendedName>
</protein>
<evidence type="ECO:0000259" key="14">
    <source>
        <dbReference type="Pfam" id="PF02880"/>
    </source>
</evidence>
<evidence type="ECO:0000256" key="6">
    <source>
        <dbReference type="ARBA" id="ARBA00022553"/>
    </source>
</evidence>
<evidence type="ECO:0000313" key="15">
    <source>
        <dbReference type="EMBL" id="KGD60637.1"/>
    </source>
</evidence>
<keyword evidence="7" id="KW-0479">Metal-binding</keyword>
<evidence type="ECO:0000256" key="9">
    <source>
        <dbReference type="ARBA" id="ARBA00023235"/>
    </source>
</evidence>
<comment type="caution">
    <text evidence="15">The sequence shown here is derived from an EMBL/GenBank/DDBJ whole genome shotgun (WGS) entry which is preliminary data.</text>
</comment>
<keyword evidence="6" id="KW-0597">Phosphoprotein</keyword>
<keyword evidence="10" id="KW-1133">Transmembrane helix</keyword>
<keyword evidence="10" id="KW-0812">Transmembrane</keyword>
<dbReference type="Gene3D" id="3.40.120.10">
    <property type="entry name" value="Alpha-D-Glucose-1,6-Bisphosphate, subunit A, domain 3"/>
    <property type="match status" value="3"/>
</dbReference>
<organism evidence="15 16">
    <name type="scientific">Alcanivorax jadensis T9</name>
    <dbReference type="NCBI Taxonomy" id="1177181"/>
    <lineage>
        <taxon>Bacteria</taxon>
        <taxon>Pseudomonadati</taxon>
        <taxon>Pseudomonadota</taxon>
        <taxon>Gammaproteobacteria</taxon>
        <taxon>Oceanospirillales</taxon>
        <taxon>Alcanivoracaceae</taxon>
        <taxon>Alcanivorax</taxon>
    </lineage>
</organism>
<keyword evidence="16" id="KW-1185">Reference proteome</keyword>
<keyword evidence="10" id="KW-0472">Membrane</keyword>
<comment type="pathway">
    <text evidence="3">Nucleotide-sugar biosynthesis; GDP-alpha-D-mannose biosynthesis; alpha-D-mannose 1-phosphate from D-fructose 6-phosphate: step 2/2.</text>
</comment>
<proteinExistence type="inferred from homology"/>
<evidence type="ECO:0000256" key="4">
    <source>
        <dbReference type="ARBA" id="ARBA00010231"/>
    </source>
</evidence>
<reference evidence="15 16" key="1">
    <citation type="submission" date="2012-09" db="EMBL/GenBank/DDBJ databases">
        <title>Genome Sequence of alkane-degrading Bacterium Alcanivorax jadensis T9.</title>
        <authorList>
            <person name="Lai Q."/>
            <person name="Shao Z."/>
        </authorList>
    </citation>
    <scope>NUCLEOTIDE SEQUENCE [LARGE SCALE GENOMIC DNA]</scope>
    <source>
        <strain evidence="15 16">T9</strain>
    </source>
</reference>
<dbReference type="Pfam" id="PF00408">
    <property type="entry name" value="PGM_PMM_IV"/>
    <property type="match status" value="1"/>
</dbReference>
<evidence type="ECO:0000259" key="13">
    <source>
        <dbReference type="Pfam" id="PF02879"/>
    </source>
</evidence>
<dbReference type="InterPro" id="IPR005841">
    <property type="entry name" value="Alpha-D-phosphohexomutase_SF"/>
</dbReference>
<keyword evidence="9" id="KW-0413">Isomerase</keyword>
<feature type="transmembrane region" description="Helical" evidence="10">
    <location>
        <begin position="20"/>
        <end position="40"/>
    </location>
</feature>
<comment type="catalytic activity">
    <reaction evidence="1">
        <text>alpha-D-mannose 1-phosphate = D-mannose 6-phosphate</text>
        <dbReference type="Rhea" id="RHEA:11140"/>
        <dbReference type="ChEBI" id="CHEBI:58409"/>
        <dbReference type="ChEBI" id="CHEBI:58735"/>
        <dbReference type="EC" id="5.4.2.8"/>
    </reaction>
</comment>
<evidence type="ECO:0000256" key="2">
    <source>
        <dbReference type="ARBA" id="ARBA00001946"/>
    </source>
</evidence>
<comment type="cofactor">
    <cofactor evidence="2">
        <name>Mg(2+)</name>
        <dbReference type="ChEBI" id="CHEBI:18420"/>
    </cofactor>
</comment>
<evidence type="ECO:0000256" key="1">
    <source>
        <dbReference type="ARBA" id="ARBA00000586"/>
    </source>
</evidence>
<feature type="domain" description="Alpha-D-phosphohexomutase alpha/beta/alpha" evidence="13">
    <location>
        <begin position="492"/>
        <end position="589"/>
    </location>
</feature>
<feature type="domain" description="Alpha-D-phosphohexomutase C-terminal" evidence="11">
    <location>
        <begin position="714"/>
        <end position="785"/>
    </location>
</feature>
<gene>
    <name evidence="15" type="ORF">T9A_02372</name>
</gene>
<evidence type="ECO:0000256" key="8">
    <source>
        <dbReference type="ARBA" id="ARBA00022842"/>
    </source>
</evidence>
<dbReference type="InterPro" id="IPR005845">
    <property type="entry name" value="A-D-PHexomutase_a/b/a-II"/>
</dbReference>
<dbReference type="SUPFAM" id="SSF55957">
    <property type="entry name" value="Phosphoglucomutase, C-terminal domain"/>
    <property type="match status" value="1"/>
</dbReference>
<dbReference type="EMBL" id="ARXU01000009">
    <property type="protein sequence ID" value="KGD60637.1"/>
    <property type="molecule type" value="Genomic_DNA"/>
</dbReference>
<dbReference type="InterPro" id="IPR005846">
    <property type="entry name" value="A-D-PHexomutase_a/b/a-III"/>
</dbReference>
<evidence type="ECO:0000256" key="10">
    <source>
        <dbReference type="SAM" id="Phobius"/>
    </source>
</evidence>
<feature type="domain" description="Alpha-D-phosphohexomutase alpha/beta/alpha" evidence="12">
    <location>
        <begin position="347"/>
        <end position="476"/>
    </location>
</feature>
<dbReference type="Pfam" id="PF02879">
    <property type="entry name" value="PGM_PMM_II"/>
    <property type="match status" value="1"/>
</dbReference>
<evidence type="ECO:0000256" key="7">
    <source>
        <dbReference type="ARBA" id="ARBA00022723"/>
    </source>
</evidence>